<dbReference type="GO" id="GO:0016747">
    <property type="term" value="F:acyltransferase activity, transferring groups other than amino-acyl groups"/>
    <property type="evidence" value="ECO:0007669"/>
    <property type="project" value="InterPro"/>
</dbReference>
<dbReference type="AlphaFoldDB" id="A0A8J3N6Q5"/>
<gene>
    <name evidence="4" type="ORF">KSF_077230</name>
</gene>
<dbReference type="InterPro" id="IPR016181">
    <property type="entry name" value="Acyl_CoA_acyltransferase"/>
</dbReference>
<dbReference type="RefSeq" id="WP_236065163.1">
    <property type="nucleotide sequence ID" value="NZ_BNJK01000002.1"/>
</dbReference>
<keyword evidence="2" id="KW-0012">Acyltransferase</keyword>
<accession>A0A8J3N6Q5</accession>
<evidence type="ECO:0000313" key="5">
    <source>
        <dbReference type="Proteomes" id="UP000597444"/>
    </source>
</evidence>
<reference evidence="4" key="1">
    <citation type="submission" date="2020-10" db="EMBL/GenBank/DDBJ databases">
        <title>Taxonomic study of unclassified bacteria belonging to the class Ktedonobacteria.</title>
        <authorList>
            <person name="Yabe S."/>
            <person name="Wang C.M."/>
            <person name="Zheng Y."/>
            <person name="Sakai Y."/>
            <person name="Cavaletti L."/>
            <person name="Monciardini P."/>
            <person name="Donadio S."/>
        </authorList>
    </citation>
    <scope>NUCLEOTIDE SEQUENCE</scope>
    <source>
        <strain evidence="4">ID150040</strain>
    </source>
</reference>
<feature type="domain" description="N-acetyltransferase" evidence="3">
    <location>
        <begin position="158"/>
        <end position="299"/>
    </location>
</feature>
<dbReference type="InterPro" id="IPR000182">
    <property type="entry name" value="GNAT_dom"/>
</dbReference>
<dbReference type="Proteomes" id="UP000597444">
    <property type="component" value="Unassembled WGS sequence"/>
</dbReference>
<name>A0A8J3N6Q5_9CHLR</name>
<keyword evidence="1" id="KW-0808">Transferase</keyword>
<dbReference type="EMBL" id="BNJK01000002">
    <property type="protein sequence ID" value="GHO97675.1"/>
    <property type="molecule type" value="Genomic_DNA"/>
</dbReference>
<dbReference type="PANTHER" id="PTHR43877">
    <property type="entry name" value="AMINOALKYLPHOSPHONATE N-ACETYLTRANSFERASE-RELATED-RELATED"/>
    <property type="match status" value="1"/>
</dbReference>
<dbReference type="PROSITE" id="PS51186">
    <property type="entry name" value="GNAT"/>
    <property type="match status" value="1"/>
</dbReference>
<organism evidence="4 5">
    <name type="scientific">Reticulibacter mediterranei</name>
    <dbReference type="NCBI Taxonomy" id="2778369"/>
    <lineage>
        <taxon>Bacteria</taxon>
        <taxon>Bacillati</taxon>
        <taxon>Chloroflexota</taxon>
        <taxon>Ktedonobacteria</taxon>
        <taxon>Ktedonobacterales</taxon>
        <taxon>Reticulibacteraceae</taxon>
        <taxon>Reticulibacter</taxon>
    </lineage>
</organism>
<evidence type="ECO:0000256" key="2">
    <source>
        <dbReference type="ARBA" id="ARBA00023315"/>
    </source>
</evidence>
<evidence type="ECO:0000256" key="1">
    <source>
        <dbReference type="ARBA" id="ARBA00022679"/>
    </source>
</evidence>
<protein>
    <recommendedName>
        <fullName evidence="3">N-acetyltransferase domain-containing protein</fullName>
    </recommendedName>
</protein>
<dbReference type="Gene3D" id="3.40.630.30">
    <property type="match status" value="1"/>
</dbReference>
<comment type="caution">
    <text evidence="4">The sequence shown here is derived from an EMBL/GenBank/DDBJ whole genome shotgun (WGS) entry which is preliminary data.</text>
</comment>
<sequence>MTISRHPFRGLVDLPRVVDLIQRMPLACRHVIDFPWRLSSPTINEGRDAAFWENSDDQVIGFAAWQYYWAALDIYLLPGPHLQALAADLFAWADQRFRELDAERGKPLPYWVEFRDDDRERQMLAEAHGFVDEEYESYVFLEHSLADLAPIPTLPDGFTLRPLAGVQEAAAYAKLHRAAFESTSMTAEWRARTIQTSQHRSDLDLVVVAPDSSLAGFCIGWLSPERRIAQIEPLGVHPRFQMLGLSRVLLLAMLHHFQALGATCALVETDLERTPARHAYDAVGFQQTHIVHSKGKWLN</sequence>
<evidence type="ECO:0000313" key="4">
    <source>
        <dbReference type="EMBL" id="GHO97675.1"/>
    </source>
</evidence>
<keyword evidence="5" id="KW-1185">Reference proteome</keyword>
<dbReference type="InterPro" id="IPR050832">
    <property type="entry name" value="Bact_Acetyltransf"/>
</dbReference>
<dbReference type="CDD" id="cd04301">
    <property type="entry name" value="NAT_SF"/>
    <property type="match status" value="1"/>
</dbReference>
<dbReference type="SUPFAM" id="SSF55729">
    <property type="entry name" value="Acyl-CoA N-acyltransferases (Nat)"/>
    <property type="match status" value="1"/>
</dbReference>
<evidence type="ECO:0000259" key="3">
    <source>
        <dbReference type="PROSITE" id="PS51186"/>
    </source>
</evidence>
<proteinExistence type="predicted"/>
<dbReference type="Pfam" id="PF00583">
    <property type="entry name" value="Acetyltransf_1"/>
    <property type="match status" value="1"/>
</dbReference>